<dbReference type="PRINTS" id="PR00412">
    <property type="entry name" value="EPOXHYDRLASE"/>
</dbReference>
<evidence type="ECO:0000259" key="2">
    <source>
        <dbReference type="Pfam" id="PF00561"/>
    </source>
</evidence>
<dbReference type="GO" id="GO:0016787">
    <property type="term" value="F:hydrolase activity"/>
    <property type="evidence" value="ECO:0007669"/>
    <property type="project" value="UniProtKB-KW"/>
</dbReference>
<dbReference type="SUPFAM" id="SSF53474">
    <property type="entry name" value="alpha/beta-Hydrolases"/>
    <property type="match status" value="1"/>
</dbReference>
<dbReference type="KEGG" id="sya:A6768_08280"/>
<dbReference type="Proteomes" id="UP000219422">
    <property type="component" value="Chromosome"/>
</dbReference>
<evidence type="ECO:0000256" key="1">
    <source>
        <dbReference type="ARBA" id="ARBA00022801"/>
    </source>
</evidence>
<dbReference type="RefSeq" id="WP_097383255.1">
    <property type="nucleotide sequence ID" value="NZ_CP023741.1"/>
</dbReference>
<dbReference type="InterPro" id="IPR029058">
    <property type="entry name" value="AB_hydrolase_fold"/>
</dbReference>
<gene>
    <name evidence="3" type="ORF">A6768_08280</name>
</gene>
<dbReference type="InterPro" id="IPR000639">
    <property type="entry name" value="Epox_hydrolase-like"/>
</dbReference>
<dbReference type="EMBL" id="CP023741">
    <property type="protein sequence ID" value="ATI80003.1"/>
    <property type="molecule type" value="Genomic_DNA"/>
</dbReference>
<dbReference type="PRINTS" id="PR00111">
    <property type="entry name" value="ABHYDROLASE"/>
</dbReference>
<dbReference type="Gene3D" id="3.40.50.1820">
    <property type="entry name" value="alpha/beta hydrolase"/>
    <property type="match status" value="1"/>
</dbReference>
<protein>
    <submittedName>
        <fullName evidence="3">Alpha/beta hydrolase</fullName>
    </submittedName>
</protein>
<reference evidence="3 4" key="1">
    <citation type="submission" date="2017-10" db="EMBL/GenBank/DDBJ databases">
        <title>Sphingobium yanoikuyae S72.</title>
        <authorList>
            <person name="Sanchez E."/>
            <person name="Bustos P."/>
            <person name="Mendoza P."/>
            <person name="Guo X."/>
            <person name="Mendoza A."/>
        </authorList>
    </citation>
    <scope>NUCLEOTIDE SEQUENCE [LARGE SCALE GENOMIC DNA]</scope>
    <source>
        <strain evidence="3 4">S72</strain>
    </source>
</reference>
<organism evidence="3 4">
    <name type="scientific">Sphingobium yanoikuyae</name>
    <name type="common">Sphingomonas yanoikuyae</name>
    <dbReference type="NCBI Taxonomy" id="13690"/>
    <lineage>
        <taxon>Bacteria</taxon>
        <taxon>Pseudomonadati</taxon>
        <taxon>Pseudomonadota</taxon>
        <taxon>Alphaproteobacteria</taxon>
        <taxon>Sphingomonadales</taxon>
        <taxon>Sphingomonadaceae</taxon>
        <taxon>Sphingobium</taxon>
    </lineage>
</organism>
<dbReference type="GeneID" id="57776830"/>
<evidence type="ECO:0000313" key="3">
    <source>
        <dbReference type="EMBL" id="ATI80003.1"/>
    </source>
</evidence>
<accession>A0A291MY10</accession>
<keyword evidence="1 3" id="KW-0378">Hydrolase</keyword>
<feature type="domain" description="AB hydrolase-1" evidence="2">
    <location>
        <begin position="30"/>
        <end position="277"/>
    </location>
</feature>
<sequence>MTQFSVVHPSSADVDGVRIHFRVAGPEDGPVLLLIHGYPEMGITWRKVVAPLTAAGFRLVMPDLRGAGGSARPLTGYDKSTLAADLAGVLDSLGIKAPAAVVGHDIGAMVAFAFARRFPERTPRLAILDSVIPGTDMFDEVSRDGTKVWHFHFHQAPDLPEALTQGREAIYLERYYHDMAFNPSAIEEEAFEFYVRHFSQPGGMRAGFELYRSFAQDVADNRAWQEQQGPLKMPLLALAGSGGRYATRIGPMLEEMAQSVSVTVIPNAGHWLAEENPEAVADALATFASQENAQ</sequence>
<dbReference type="InterPro" id="IPR000073">
    <property type="entry name" value="AB_hydrolase_1"/>
</dbReference>
<evidence type="ECO:0000313" key="4">
    <source>
        <dbReference type="Proteomes" id="UP000219422"/>
    </source>
</evidence>
<dbReference type="AlphaFoldDB" id="A0A291MY10"/>
<name>A0A291MY10_SPHYA</name>
<dbReference type="Pfam" id="PF00561">
    <property type="entry name" value="Abhydrolase_1"/>
    <property type="match status" value="1"/>
</dbReference>
<dbReference type="PANTHER" id="PTHR43329">
    <property type="entry name" value="EPOXIDE HYDROLASE"/>
    <property type="match status" value="1"/>
</dbReference>
<proteinExistence type="predicted"/>